<reference evidence="1" key="2">
    <citation type="submission" date="2014-07" db="EMBL/GenBank/DDBJ databases">
        <authorList>
            <person name="Hull J."/>
        </authorList>
    </citation>
    <scope>NUCLEOTIDE SEQUENCE</scope>
</reference>
<evidence type="ECO:0000313" key="1">
    <source>
        <dbReference type="EMBL" id="JAG01501.1"/>
    </source>
</evidence>
<keyword evidence="1" id="KW-0969">Cilium</keyword>
<gene>
    <name evidence="1" type="primary">flgI_1</name>
    <name evidence="2" type="synonym">flgI_2</name>
    <name evidence="2" type="ORF">CM83_3333</name>
    <name evidence="1" type="ORF">CM83_3335</name>
    <name evidence="3" type="ORF">g.8480</name>
</gene>
<protein>
    <submittedName>
        <fullName evidence="1">Flagellar P-ring protein</fullName>
    </submittedName>
</protein>
<sequence length="316" mass="35164">MPMRKRVMNGVISLLGTIVFSFIIGKLFGKSTKAMTTPPKLLCFEDFCKEYNHLTQPQLLELERWEDGSTDSSVYSNLLSVRDTVPVRVYLTCDAEVTEQSAPTHTPILQTDRYKYVGYGSKLTDRVDIPNPILECFAQQRPVYLTVQLTPPGLQLVEPQNSTATITALQLYRHVQLPHVQQVDAVDFNLTIQVQYSQRLGLNVTKLSDDAAAEYTLLPQYRLYLPPLAVTVETVPQSQAHQSLVITYATTGTHNPISVLVLLLWRSSLMVYLRANVLTILTASLAVAQCIVLISQCIPASGYSIVLDSAVYSALL</sequence>
<proteinExistence type="predicted"/>
<keyword evidence="1" id="KW-0966">Cell projection</keyword>
<accession>A0A0A9W256</accession>
<dbReference type="AlphaFoldDB" id="A0A0A9W256"/>
<dbReference type="EMBL" id="GBHO01042102">
    <property type="protein sequence ID" value="JAG01502.1"/>
    <property type="molecule type" value="Transcribed_RNA"/>
</dbReference>
<name>A0A0A9W256_LYGHE</name>
<evidence type="ECO:0000313" key="2">
    <source>
        <dbReference type="EMBL" id="JAG01502.1"/>
    </source>
</evidence>
<evidence type="ECO:0000313" key="3">
    <source>
        <dbReference type="EMBL" id="JAQ15494.1"/>
    </source>
</evidence>
<reference evidence="3" key="3">
    <citation type="journal article" date="2016" name="Gigascience">
        <title>De novo construction of an expanded transcriptome assembly for the western tarnished plant bug, Lygus hesperus.</title>
        <authorList>
            <person name="Tassone E.E."/>
            <person name="Geib S.M."/>
            <person name="Hall B."/>
            <person name="Fabrick J.A."/>
            <person name="Brent C.S."/>
            <person name="Hull J.J."/>
        </authorList>
    </citation>
    <scope>NUCLEOTIDE SEQUENCE</scope>
</reference>
<dbReference type="EMBL" id="GDHC01003135">
    <property type="protein sequence ID" value="JAQ15494.1"/>
    <property type="molecule type" value="Transcribed_RNA"/>
</dbReference>
<dbReference type="EMBL" id="GBHO01042103">
    <property type="protein sequence ID" value="JAG01501.1"/>
    <property type="molecule type" value="Transcribed_RNA"/>
</dbReference>
<reference evidence="1" key="1">
    <citation type="journal article" date="2014" name="PLoS ONE">
        <title>Transcriptome-Based Identification of ABC Transporters in the Western Tarnished Plant Bug Lygus hesperus.</title>
        <authorList>
            <person name="Hull J.J."/>
            <person name="Chaney K."/>
            <person name="Geib S.M."/>
            <person name="Fabrick J.A."/>
            <person name="Brent C.S."/>
            <person name="Walsh D."/>
            <person name="Lavine L.C."/>
        </authorList>
    </citation>
    <scope>NUCLEOTIDE SEQUENCE</scope>
</reference>
<keyword evidence="1" id="KW-0282">Flagellum</keyword>
<organism evidence="1">
    <name type="scientific">Lygus hesperus</name>
    <name type="common">Western plant bug</name>
    <dbReference type="NCBI Taxonomy" id="30085"/>
    <lineage>
        <taxon>Eukaryota</taxon>
        <taxon>Metazoa</taxon>
        <taxon>Ecdysozoa</taxon>
        <taxon>Arthropoda</taxon>
        <taxon>Hexapoda</taxon>
        <taxon>Insecta</taxon>
        <taxon>Pterygota</taxon>
        <taxon>Neoptera</taxon>
        <taxon>Paraneoptera</taxon>
        <taxon>Hemiptera</taxon>
        <taxon>Heteroptera</taxon>
        <taxon>Panheteroptera</taxon>
        <taxon>Cimicomorpha</taxon>
        <taxon>Miridae</taxon>
        <taxon>Mirini</taxon>
        <taxon>Lygus</taxon>
    </lineage>
</organism>